<keyword evidence="2" id="KW-1185">Reference proteome</keyword>
<reference evidence="1" key="1">
    <citation type="submission" date="2022-04" db="EMBL/GenBank/DDBJ databases">
        <title>Genome of the entomopathogenic fungus Entomophthora muscae.</title>
        <authorList>
            <person name="Elya C."/>
            <person name="Lovett B.R."/>
            <person name="Lee E."/>
            <person name="Macias A.M."/>
            <person name="Hajek A.E."/>
            <person name="De Bivort B.L."/>
            <person name="Kasson M.T."/>
            <person name="De Fine Licht H.H."/>
            <person name="Stajich J.E."/>
        </authorList>
    </citation>
    <scope>NUCLEOTIDE SEQUENCE</scope>
    <source>
        <strain evidence="1">Berkeley</strain>
    </source>
</reference>
<name>A0ACC2TRT1_9FUNG</name>
<proteinExistence type="predicted"/>
<comment type="caution">
    <text evidence="1">The sequence shown here is derived from an EMBL/GenBank/DDBJ whole genome shotgun (WGS) entry which is preliminary data.</text>
</comment>
<sequence>MQFFSVLSIVPCLALQVASSPLGSKGQNNYDASPNGRSHQLQPRSPGMAVKGLSSFAFKSLGRVATGAMKGISKDPNLGLKTVDFVKDAAFKAKSSIDQNKANKQHSNPSFAKEASHYSPKNSDAGKFSGMNFASGADSRYGKFSGIRQ</sequence>
<dbReference type="Proteomes" id="UP001165960">
    <property type="component" value="Unassembled WGS sequence"/>
</dbReference>
<evidence type="ECO:0000313" key="1">
    <source>
        <dbReference type="EMBL" id="KAJ9077368.1"/>
    </source>
</evidence>
<organism evidence="1 2">
    <name type="scientific">Entomophthora muscae</name>
    <dbReference type="NCBI Taxonomy" id="34485"/>
    <lineage>
        <taxon>Eukaryota</taxon>
        <taxon>Fungi</taxon>
        <taxon>Fungi incertae sedis</taxon>
        <taxon>Zoopagomycota</taxon>
        <taxon>Entomophthoromycotina</taxon>
        <taxon>Entomophthoromycetes</taxon>
        <taxon>Entomophthorales</taxon>
        <taxon>Entomophthoraceae</taxon>
        <taxon>Entomophthora</taxon>
    </lineage>
</organism>
<dbReference type="EMBL" id="QTSX02002202">
    <property type="protein sequence ID" value="KAJ9077368.1"/>
    <property type="molecule type" value="Genomic_DNA"/>
</dbReference>
<accession>A0ACC2TRT1</accession>
<protein>
    <submittedName>
        <fullName evidence="1">Uncharacterized protein</fullName>
    </submittedName>
</protein>
<gene>
    <name evidence="1" type="ORF">DSO57_1017336</name>
</gene>
<evidence type="ECO:0000313" key="2">
    <source>
        <dbReference type="Proteomes" id="UP001165960"/>
    </source>
</evidence>